<name>A0A2A4FRB4_9SPHN</name>
<proteinExistence type="predicted"/>
<dbReference type="OrthoDB" id="9798585at2"/>
<keyword evidence="2" id="KW-1185">Reference proteome</keyword>
<dbReference type="AlphaFoldDB" id="A0A2A4FRB4"/>
<sequence>MADSTDIDELREAARHRGLKLVKSRKRTPGSDDYGRFGLTDAQGKALFGFGKDGLTATADDIAAYLRGQAATAWGASIRRRSIRRTG</sequence>
<evidence type="ECO:0000313" key="1">
    <source>
        <dbReference type="EMBL" id="PCE41295.1"/>
    </source>
</evidence>
<comment type="caution">
    <text evidence="1">The sequence shown here is derived from an EMBL/GenBank/DDBJ whole genome shotgun (WGS) entry which is preliminary data.</text>
</comment>
<dbReference type="EMBL" id="NWUF01000016">
    <property type="protein sequence ID" value="PCE41295.1"/>
    <property type="molecule type" value="Genomic_DNA"/>
</dbReference>
<dbReference type="RefSeq" id="WP_066964972.1">
    <property type="nucleotide sequence ID" value="NZ_CP023449.1"/>
</dbReference>
<dbReference type="Proteomes" id="UP000218934">
    <property type="component" value="Unassembled WGS sequence"/>
</dbReference>
<protein>
    <submittedName>
        <fullName evidence="1">Uncharacterized protein</fullName>
    </submittedName>
</protein>
<accession>A0A2A4FRB4</accession>
<organism evidence="1 2">
    <name type="scientific">Rhizorhabdus dicambivorans</name>
    <dbReference type="NCBI Taxonomy" id="1850238"/>
    <lineage>
        <taxon>Bacteria</taxon>
        <taxon>Pseudomonadati</taxon>
        <taxon>Pseudomonadota</taxon>
        <taxon>Alphaproteobacteria</taxon>
        <taxon>Sphingomonadales</taxon>
        <taxon>Sphingomonadaceae</taxon>
        <taxon>Rhizorhabdus</taxon>
    </lineage>
</organism>
<gene>
    <name evidence="1" type="ORF">COO09_15670</name>
</gene>
<dbReference type="KEGG" id="rdi:CMV14_10410"/>
<reference evidence="1 2" key="1">
    <citation type="submission" date="2017-09" db="EMBL/GenBank/DDBJ databases">
        <title>The Catabolism of 3,6-Dichlorosalicylic acid is Initiated by the Cytochrome P450 Monooxygenase DsmABC in Rhizorhabdus dicambivorans Ndbn-20.</title>
        <authorList>
            <person name="Na L."/>
        </authorList>
    </citation>
    <scope>NUCLEOTIDE SEQUENCE [LARGE SCALE GENOMIC DNA]</scope>
    <source>
        <strain evidence="1 2">Ndbn-20m</strain>
    </source>
</reference>
<evidence type="ECO:0000313" key="2">
    <source>
        <dbReference type="Proteomes" id="UP000218934"/>
    </source>
</evidence>